<dbReference type="SUPFAM" id="SSF53850">
    <property type="entry name" value="Periplasmic binding protein-like II"/>
    <property type="match status" value="1"/>
</dbReference>
<dbReference type="Proteomes" id="UP000274350">
    <property type="component" value="Chromosome"/>
</dbReference>
<evidence type="ECO:0000313" key="3">
    <source>
        <dbReference type="EMBL" id="QJQ06398.1"/>
    </source>
</evidence>
<sequence>MRIRSIILRLSCILAFCCSAHAKTADAHLILTTEDYPPFNIVDPNNGNLSGISTEKVKEIMHRSGETYTISAYPWARAFQMARTDANTCVFSTTRMPEREAMFKWVGPLVKNNWFVFARADDTRKPKSLEDLRPYIMGIYRNDAVGEFLTSKGFKTDIANADADNPRKLLIQRFDFWATGELLGLAILKNQGLQGKIVPRFQFNQTEMYLACHPAIAPERIELFNQILKDIEHDGTAAAIEKKYK</sequence>
<proteinExistence type="predicted"/>
<feature type="signal peptide" evidence="1">
    <location>
        <begin position="1"/>
        <end position="22"/>
    </location>
</feature>
<dbReference type="Pfam" id="PF00497">
    <property type="entry name" value="SBP_bac_3"/>
    <property type="match status" value="1"/>
</dbReference>
<dbReference type="PANTHER" id="PTHR38834:SF3">
    <property type="entry name" value="SOLUTE-BINDING PROTEIN FAMILY 3_N-TERMINAL DOMAIN-CONTAINING PROTEIN"/>
    <property type="match status" value="1"/>
</dbReference>
<accession>A0A6M4A645</accession>
<keyword evidence="1" id="KW-0732">Signal</keyword>
<evidence type="ECO:0000256" key="1">
    <source>
        <dbReference type="SAM" id="SignalP"/>
    </source>
</evidence>
<dbReference type="InterPro" id="IPR001638">
    <property type="entry name" value="Solute-binding_3/MltF_N"/>
</dbReference>
<feature type="domain" description="Solute-binding protein family 3/N-terminal" evidence="2">
    <location>
        <begin position="31"/>
        <end position="244"/>
    </location>
</feature>
<name>A0A6M4A645_9BURK</name>
<organism evidence="3 4">
    <name type="scientific">Undibacterium piscinae</name>
    <dbReference type="NCBI Taxonomy" id="2495591"/>
    <lineage>
        <taxon>Bacteria</taxon>
        <taxon>Pseudomonadati</taxon>
        <taxon>Pseudomonadota</taxon>
        <taxon>Betaproteobacteria</taxon>
        <taxon>Burkholderiales</taxon>
        <taxon>Oxalobacteraceae</taxon>
        <taxon>Undibacterium</taxon>
    </lineage>
</organism>
<dbReference type="OrthoDB" id="8594082at2"/>
<gene>
    <name evidence="3" type="ORF">EJG51_011660</name>
</gene>
<feature type="chain" id="PRO_5026841968" evidence="1">
    <location>
        <begin position="23"/>
        <end position="245"/>
    </location>
</feature>
<dbReference type="AlphaFoldDB" id="A0A6M4A645"/>
<evidence type="ECO:0000259" key="2">
    <source>
        <dbReference type="Pfam" id="PF00497"/>
    </source>
</evidence>
<dbReference type="KEGG" id="upi:EJG51_011660"/>
<reference evidence="3 4" key="1">
    <citation type="journal article" date="2019" name="Int. J. Syst. Evol. Microbiol.">
        <title>Undibacterium piscinae sp. nov., isolated from Korean shiner intestine.</title>
        <authorList>
            <person name="Lee S.Y."/>
            <person name="Kang W."/>
            <person name="Kim P.S."/>
            <person name="Kim H.S."/>
            <person name="Sung H."/>
            <person name="Shin N.R."/>
            <person name="Whon T.W."/>
            <person name="Yun J.H."/>
            <person name="Lee J.Y."/>
            <person name="Lee J.Y."/>
            <person name="Jung M.J."/>
            <person name="Jeong Y.S."/>
            <person name="Tak E.J."/>
            <person name="Han J.E."/>
            <person name="Hyun D.W."/>
            <person name="Kang M.S."/>
            <person name="Lee K.E."/>
            <person name="Lee B.H."/>
            <person name="Bae J.W."/>
        </authorList>
    </citation>
    <scope>NUCLEOTIDE SEQUENCE [LARGE SCALE GENOMIC DNA]</scope>
    <source>
        <strain evidence="3 4">S11R28</strain>
    </source>
</reference>
<dbReference type="PANTHER" id="PTHR38834">
    <property type="entry name" value="PERIPLASMIC SUBSTRATE BINDING PROTEIN FAMILY 3"/>
    <property type="match status" value="1"/>
</dbReference>
<keyword evidence="4" id="KW-1185">Reference proteome</keyword>
<evidence type="ECO:0000313" key="4">
    <source>
        <dbReference type="Proteomes" id="UP000274350"/>
    </source>
</evidence>
<dbReference type="Gene3D" id="3.40.190.10">
    <property type="entry name" value="Periplasmic binding protein-like II"/>
    <property type="match status" value="2"/>
</dbReference>
<dbReference type="EMBL" id="CP051152">
    <property type="protein sequence ID" value="QJQ06398.1"/>
    <property type="molecule type" value="Genomic_DNA"/>
</dbReference>
<protein>
    <submittedName>
        <fullName evidence="3">ABC transporter substrate-binding protein</fullName>
    </submittedName>
</protein>